<evidence type="ECO:0000256" key="6">
    <source>
        <dbReference type="SAM" id="MobiDB-lite"/>
    </source>
</evidence>
<organism evidence="8 9">
    <name type="scientific">Piloderma croceum (strain F 1598)</name>
    <dbReference type="NCBI Taxonomy" id="765440"/>
    <lineage>
        <taxon>Eukaryota</taxon>
        <taxon>Fungi</taxon>
        <taxon>Dikarya</taxon>
        <taxon>Basidiomycota</taxon>
        <taxon>Agaricomycotina</taxon>
        <taxon>Agaricomycetes</taxon>
        <taxon>Agaricomycetidae</taxon>
        <taxon>Atheliales</taxon>
        <taxon>Atheliaceae</taxon>
        <taxon>Piloderma</taxon>
    </lineage>
</organism>
<dbReference type="SUPFAM" id="SSF53098">
    <property type="entry name" value="Ribonuclease H-like"/>
    <property type="match status" value="1"/>
</dbReference>
<evidence type="ECO:0000256" key="1">
    <source>
        <dbReference type="ARBA" id="ARBA00004123"/>
    </source>
</evidence>
<dbReference type="InterPro" id="IPR052035">
    <property type="entry name" value="ZnF_BED_domain_contain"/>
</dbReference>
<dbReference type="PANTHER" id="PTHR46481:SF10">
    <property type="entry name" value="ZINC FINGER BED DOMAIN-CONTAINING PROTEIN 39"/>
    <property type="match status" value="1"/>
</dbReference>
<accession>A0A0C3FSY6</accession>
<dbReference type="InterPro" id="IPR008906">
    <property type="entry name" value="HATC_C_dom"/>
</dbReference>
<feature type="non-terminal residue" evidence="8">
    <location>
        <position position="1"/>
    </location>
</feature>
<dbReference type="GO" id="GO:0005634">
    <property type="term" value="C:nucleus"/>
    <property type="evidence" value="ECO:0007669"/>
    <property type="project" value="UniProtKB-SubCell"/>
</dbReference>
<reference evidence="9" key="2">
    <citation type="submission" date="2015-01" db="EMBL/GenBank/DDBJ databases">
        <title>Evolutionary Origins and Diversification of the Mycorrhizal Mutualists.</title>
        <authorList>
            <consortium name="DOE Joint Genome Institute"/>
            <consortium name="Mycorrhizal Genomics Consortium"/>
            <person name="Kohler A."/>
            <person name="Kuo A."/>
            <person name="Nagy L.G."/>
            <person name="Floudas D."/>
            <person name="Copeland A."/>
            <person name="Barry K.W."/>
            <person name="Cichocki N."/>
            <person name="Veneault-Fourrey C."/>
            <person name="LaButti K."/>
            <person name="Lindquist E.A."/>
            <person name="Lipzen A."/>
            <person name="Lundell T."/>
            <person name="Morin E."/>
            <person name="Murat C."/>
            <person name="Riley R."/>
            <person name="Ohm R."/>
            <person name="Sun H."/>
            <person name="Tunlid A."/>
            <person name="Henrissat B."/>
            <person name="Grigoriev I.V."/>
            <person name="Hibbett D.S."/>
            <person name="Martin F."/>
        </authorList>
    </citation>
    <scope>NUCLEOTIDE SEQUENCE [LARGE SCALE GENOMIC DNA]</scope>
    <source>
        <strain evidence="9">F 1598</strain>
    </source>
</reference>
<dbReference type="GO" id="GO:0008270">
    <property type="term" value="F:zinc ion binding"/>
    <property type="evidence" value="ECO:0007669"/>
    <property type="project" value="UniProtKB-KW"/>
</dbReference>
<feature type="region of interest" description="Disordered" evidence="6">
    <location>
        <begin position="185"/>
        <end position="208"/>
    </location>
</feature>
<dbReference type="PANTHER" id="PTHR46481">
    <property type="entry name" value="ZINC FINGER BED DOMAIN-CONTAINING PROTEIN 4"/>
    <property type="match status" value="1"/>
</dbReference>
<dbReference type="OrthoDB" id="3172935at2759"/>
<dbReference type="GO" id="GO:0046983">
    <property type="term" value="F:protein dimerization activity"/>
    <property type="evidence" value="ECO:0007669"/>
    <property type="project" value="InterPro"/>
</dbReference>
<evidence type="ECO:0000259" key="7">
    <source>
        <dbReference type="Pfam" id="PF05699"/>
    </source>
</evidence>
<keyword evidence="5" id="KW-0539">Nucleus</keyword>
<comment type="subcellular location">
    <subcellularLocation>
        <location evidence="1">Nucleus</location>
    </subcellularLocation>
</comment>
<dbReference type="EMBL" id="KN832993">
    <property type="protein sequence ID" value="KIM82819.1"/>
    <property type="molecule type" value="Genomic_DNA"/>
</dbReference>
<evidence type="ECO:0000256" key="3">
    <source>
        <dbReference type="ARBA" id="ARBA00022771"/>
    </source>
</evidence>
<name>A0A0C3FSY6_PILCF</name>
<dbReference type="InterPro" id="IPR012337">
    <property type="entry name" value="RNaseH-like_sf"/>
</dbReference>
<dbReference type="AlphaFoldDB" id="A0A0C3FSY6"/>
<dbReference type="Pfam" id="PF05699">
    <property type="entry name" value="Dimer_Tnp_hAT"/>
    <property type="match status" value="1"/>
</dbReference>
<evidence type="ECO:0000313" key="9">
    <source>
        <dbReference type="Proteomes" id="UP000054166"/>
    </source>
</evidence>
<evidence type="ECO:0000256" key="2">
    <source>
        <dbReference type="ARBA" id="ARBA00022723"/>
    </source>
</evidence>
<protein>
    <recommendedName>
        <fullName evidence="7">HAT C-terminal dimerisation domain-containing protein</fullName>
    </recommendedName>
</protein>
<sequence>YSLKTSTSSLRPHIEKYHLQLFQQLAKENGWKILLPGLVSQARSQASAVGSAQDEPPDTFDESTFHWYLLNFIVADDQSINVVECREFRALLLLLRSSLKETMIPHHTKLCELIVEAWKHYFQVLKADLAVGHITMDNAANNDTTMRELDRQLDARDIPFDAVDQRVMCYGHVVDLASGRVISGVSSSEGEGNGPPPDPPAEQDPLVRDPIALGRNVVRVIRASGARRDAFDTVIENGNLKGLFKQGQPPQIVTLKKLQLLRSAVDYFLALPENNDIAQYRITPQEWQAMQDIEVVLSVLQQVMSAESHPTLSGAIPAFEMFMTTWEKLVQENPRMKPLVSRGLEWAYMYYARMDCTRAYIISMFLNPFICMSWIHKHWDQEYINKAEDVIRQTMMEYRQQAATATPEEAVPGPDTAARPAYMSLAAQYGIADEMDIGNSGPDEQTIEQEYQAYLKSPPTSKTVDIIKYWEITRAAFPTLFQMAMDYLPIQASSVPCEHVFSSSAETDTKKRNHISPLLMEALQMLKFHLKKEHLSFTENWLTPEKDLTEDEPDEEDLLHKLLQDNFEDSLDRVIQSINTYED</sequence>
<keyword evidence="4" id="KW-0862">Zinc</keyword>
<evidence type="ECO:0000256" key="5">
    <source>
        <dbReference type="ARBA" id="ARBA00023242"/>
    </source>
</evidence>
<proteinExistence type="predicted"/>
<evidence type="ECO:0000256" key="4">
    <source>
        <dbReference type="ARBA" id="ARBA00022833"/>
    </source>
</evidence>
<dbReference type="Proteomes" id="UP000054166">
    <property type="component" value="Unassembled WGS sequence"/>
</dbReference>
<evidence type="ECO:0000313" key="8">
    <source>
        <dbReference type="EMBL" id="KIM82819.1"/>
    </source>
</evidence>
<feature type="domain" description="HAT C-terminal dimerisation" evidence="7">
    <location>
        <begin position="450"/>
        <end position="528"/>
    </location>
</feature>
<keyword evidence="2" id="KW-0479">Metal-binding</keyword>
<keyword evidence="9" id="KW-1185">Reference proteome</keyword>
<dbReference type="InParanoid" id="A0A0C3FSY6"/>
<reference evidence="8 9" key="1">
    <citation type="submission" date="2014-04" db="EMBL/GenBank/DDBJ databases">
        <authorList>
            <consortium name="DOE Joint Genome Institute"/>
            <person name="Kuo A."/>
            <person name="Tarkka M."/>
            <person name="Buscot F."/>
            <person name="Kohler A."/>
            <person name="Nagy L.G."/>
            <person name="Floudas D."/>
            <person name="Copeland A."/>
            <person name="Barry K.W."/>
            <person name="Cichocki N."/>
            <person name="Veneault-Fourrey C."/>
            <person name="LaButti K."/>
            <person name="Lindquist E.A."/>
            <person name="Lipzen A."/>
            <person name="Lundell T."/>
            <person name="Morin E."/>
            <person name="Murat C."/>
            <person name="Sun H."/>
            <person name="Tunlid A."/>
            <person name="Henrissat B."/>
            <person name="Grigoriev I.V."/>
            <person name="Hibbett D.S."/>
            <person name="Martin F."/>
            <person name="Nordberg H.P."/>
            <person name="Cantor M.N."/>
            <person name="Hua S.X."/>
        </authorList>
    </citation>
    <scope>NUCLEOTIDE SEQUENCE [LARGE SCALE GENOMIC DNA]</scope>
    <source>
        <strain evidence="8 9">F 1598</strain>
    </source>
</reference>
<keyword evidence="3" id="KW-0863">Zinc-finger</keyword>
<dbReference type="HOGENOM" id="CLU_009123_6_3_1"/>
<gene>
    <name evidence="8" type="ORF">PILCRDRAFT_70167</name>
</gene>